<evidence type="ECO:0000259" key="9">
    <source>
        <dbReference type="PROSITE" id="PS50109"/>
    </source>
</evidence>
<dbReference type="InterPro" id="IPR003594">
    <property type="entry name" value="HATPase_dom"/>
</dbReference>
<dbReference type="PANTHER" id="PTHR45453">
    <property type="entry name" value="PHOSPHATE REGULON SENSOR PROTEIN PHOR"/>
    <property type="match status" value="1"/>
</dbReference>
<dbReference type="SUPFAM" id="SSF55874">
    <property type="entry name" value="ATPase domain of HSP90 chaperone/DNA topoisomerase II/histidine kinase"/>
    <property type="match status" value="1"/>
</dbReference>
<dbReference type="SMART" id="SM00387">
    <property type="entry name" value="HATPase_c"/>
    <property type="match status" value="1"/>
</dbReference>
<reference evidence="10 11" key="1">
    <citation type="submission" date="2020-10" db="EMBL/GenBank/DDBJ databases">
        <title>Connecting structure to function with the recovery of over 1000 high-quality activated sludge metagenome-assembled genomes encoding full-length rRNA genes using long-read sequencing.</title>
        <authorList>
            <person name="Singleton C.M."/>
            <person name="Petriglieri F."/>
            <person name="Kristensen J.M."/>
            <person name="Kirkegaard R.H."/>
            <person name="Michaelsen T.Y."/>
            <person name="Andersen M.H."/>
            <person name="Karst S.M."/>
            <person name="Dueholm M.S."/>
            <person name="Nielsen P.H."/>
            <person name="Albertsen M."/>
        </authorList>
    </citation>
    <scope>NUCLEOTIDE SEQUENCE [LARGE SCALE GENOMIC DNA]</scope>
    <source>
        <strain evidence="10">Lyne_18-Q3-R50-59_MAXAC.006</strain>
    </source>
</reference>
<evidence type="ECO:0000256" key="3">
    <source>
        <dbReference type="ARBA" id="ARBA00012438"/>
    </source>
</evidence>
<dbReference type="Gene3D" id="1.10.287.130">
    <property type="match status" value="1"/>
</dbReference>
<dbReference type="EMBL" id="JADJZA010000007">
    <property type="protein sequence ID" value="MBK9297730.1"/>
    <property type="molecule type" value="Genomic_DNA"/>
</dbReference>
<dbReference type="CDD" id="cd00082">
    <property type="entry name" value="HisKA"/>
    <property type="match status" value="1"/>
</dbReference>
<evidence type="ECO:0000313" key="11">
    <source>
        <dbReference type="Proteomes" id="UP000727993"/>
    </source>
</evidence>
<comment type="subcellular location">
    <subcellularLocation>
        <location evidence="2">Cell membrane</location>
    </subcellularLocation>
</comment>
<evidence type="ECO:0000313" key="10">
    <source>
        <dbReference type="EMBL" id="MBK9297730.1"/>
    </source>
</evidence>
<dbReference type="InterPro" id="IPR050351">
    <property type="entry name" value="BphY/WalK/GraS-like"/>
</dbReference>
<dbReference type="PANTHER" id="PTHR45453:SF1">
    <property type="entry name" value="PHOSPHATE REGULON SENSOR PROTEIN PHOR"/>
    <property type="match status" value="1"/>
</dbReference>
<evidence type="ECO:0000256" key="6">
    <source>
        <dbReference type="ARBA" id="ARBA00022777"/>
    </source>
</evidence>
<dbReference type="InterPro" id="IPR036097">
    <property type="entry name" value="HisK_dim/P_sf"/>
</dbReference>
<sequence length="381" mass="40254">MSTAAMVLVALLGVGAGALAVAWRRTRRTLTLADRRVRQLEVELSNAQVDAGPFELQRVVDALPVAAVICDDTGAVQVRNPAGASLLEPRIESALVGRSLRAALTEAAGGVRVRRVEELVGPPLERHVVTAIPLDGGGAVAVVQDDSDVARTEAVRRDFVANISHELKTPVGAVALLAEMLADEPDPATAQRFATRIEGEAQRLARSVDDLLELTQIEFGLPAVSTDVALDEVVDEVLARVAVVAADRGISVGGPDERTRLVVRGDARQLGSALYNLVDNAVKYSPDGGTVCIGLRRDGGGLIDVEVADSGIGIPGADLERIFERFYRVDRARGRDTGGTGLGLAIVRHVTQNHGGSVDVRSTEGVGTTFLMRLPGRETPR</sequence>
<dbReference type="InterPro" id="IPR005467">
    <property type="entry name" value="His_kinase_dom"/>
</dbReference>
<dbReference type="SMART" id="SM00388">
    <property type="entry name" value="HisKA"/>
    <property type="match status" value="1"/>
</dbReference>
<dbReference type="InterPro" id="IPR036890">
    <property type="entry name" value="HATPase_C_sf"/>
</dbReference>
<dbReference type="InterPro" id="IPR003661">
    <property type="entry name" value="HisK_dim/P_dom"/>
</dbReference>
<dbReference type="Gene3D" id="3.30.565.10">
    <property type="entry name" value="Histidine kinase-like ATPase, C-terminal domain"/>
    <property type="match status" value="1"/>
</dbReference>
<name>A0A936ND14_9ACTN</name>
<dbReference type="GO" id="GO:0016036">
    <property type="term" value="P:cellular response to phosphate starvation"/>
    <property type="evidence" value="ECO:0007669"/>
    <property type="project" value="TreeGrafter"/>
</dbReference>
<dbReference type="SUPFAM" id="SSF47384">
    <property type="entry name" value="Homodimeric domain of signal transducing histidine kinase"/>
    <property type="match status" value="1"/>
</dbReference>
<dbReference type="CDD" id="cd00075">
    <property type="entry name" value="HATPase"/>
    <property type="match status" value="1"/>
</dbReference>
<dbReference type="Pfam" id="PF00512">
    <property type="entry name" value="HisKA"/>
    <property type="match status" value="1"/>
</dbReference>
<dbReference type="Proteomes" id="UP000727993">
    <property type="component" value="Unassembled WGS sequence"/>
</dbReference>
<gene>
    <name evidence="10" type="ORF">IPN02_13055</name>
</gene>
<keyword evidence="7" id="KW-0902">Two-component regulatory system</keyword>
<proteinExistence type="predicted"/>
<dbReference type="PROSITE" id="PS50109">
    <property type="entry name" value="HIS_KIN"/>
    <property type="match status" value="1"/>
</dbReference>
<evidence type="ECO:0000256" key="5">
    <source>
        <dbReference type="ARBA" id="ARBA00022679"/>
    </source>
</evidence>
<dbReference type="GO" id="GO:0005886">
    <property type="term" value="C:plasma membrane"/>
    <property type="evidence" value="ECO:0007669"/>
    <property type="project" value="UniProtKB-SubCell"/>
</dbReference>
<keyword evidence="5" id="KW-0808">Transferase</keyword>
<keyword evidence="4" id="KW-0597">Phosphoprotein</keyword>
<dbReference type="Pfam" id="PF02518">
    <property type="entry name" value="HATPase_c"/>
    <property type="match status" value="1"/>
</dbReference>
<dbReference type="FunFam" id="3.30.565.10:FF:000006">
    <property type="entry name" value="Sensor histidine kinase WalK"/>
    <property type="match status" value="1"/>
</dbReference>
<feature type="domain" description="Histidine kinase" evidence="9">
    <location>
        <begin position="162"/>
        <end position="378"/>
    </location>
</feature>
<evidence type="ECO:0000256" key="4">
    <source>
        <dbReference type="ARBA" id="ARBA00022553"/>
    </source>
</evidence>
<comment type="caution">
    <text evidence="10">The sequence shown here is derived from an EMBL/GenBank/DDBJ whole genome shotgun (WGS) entry which is preliminary data.</text>
</comment>
<keyword evidence="6 10" id="KW-0418">Kinase</keyword>
<dbReference type="AlphaFoldDB" id="A0A936ND14"/>
<accession>A0A936ND14</accession>
<evidence type="ECO:0000256" key="2">
    <source>
        <dbReference type="ARBA" id="ARBA00004236"/>
    </source>
</evidence>
<dbReference type="GO" id="GO:0000155">
    <property type="term" value="F:phosphorelay sensor kinase activity"/>
    <property type="evidence" value="ECO:0007669"/>
    <property type="project" value="InterPro"/>
</dbReference>
<dbReference type="InterPro" id="IPR004358">
    <property type="entry name" value="Sig_transdc_His_kin-like_C"/>
</dbReference>
<dbReference type="PRINTS" id="PR00344">
    <property type="entry name" value="BCTRLSENSOR"/>
</dbReference>
<protein>
    <recommendedName>
        <fullName evidence="8">Sensor-like histidine kinase SenX3</fullName>
        <ecNumber evidence="3">2.7.13.3</ecNumber>
    </recommendedName>
</protein>
<comment type="catalytic activity">
    <reaction evidence="1">
        <text>ATP + protein L-histidine = ADP + protein N-phospho-L-histidine.</text>
        <dbReference type="EC" id="2.7.13.3"/>
    </reaction>
</comment>
<organism evidence="10 11">
    <name type="scientific">Candidatus Neomicrothrix subdominans</name>
    <dbReference type="NCBI Taxonomy" id="2954438"/>
    <lineage>
        <taxon>Bacteria</taxon>
        <taxon>Bacillati</taxon>
        <taxon>Actinomycetota</taxon>
        <taxon>Acidimicrobiia</taxon>
        <taxon>Acidimicrobiales</taxon>
        <taxon>Microthrixaceae</taxon>
        <taxon>Candidatus Neomicrothrix</taxon>
    </lineage>
</organism>
<evidence type="ECO:0000256" key="8">
    <source>
        <dbReference type="ARBA" id="ARBA00039401"/>
    </source>
</evidence>
<dbReference type="GO" id="GO:0004721">
    <property type="term" value="F:phosphoprotein phosphatase activity"/>
    <property type="evidence" value="ECO:0007669"/>
    <property type="project" value="TreeGrafter"/>
</dbReference>
<evidence type="ECO:0000256" key="1">
    <source>
        <dbReference type="ARBA" id="ARBA00000085"/>
    </source>
</evidence>
<evidence type="ECO:0000256" key="7">
    <source>
        <dbReference type="ARBA" id="ARBA00023012"/>
    </source>
</evidence>
<dbReference type="EC" id="2.7.13.3" evidence="3"/>